<dbReference type="InterPro" id="IPR057514">
    <property type="entry name" value="NTF2_SigF"/>
</dbReference>
<dbReference type="Proteomes" id="UP000789405">
    <property type="component" value="Unassembled WGS sequence"/>
</dbReference>
<name>A0A9N9DLP6_9GLOM</name>
<feature type="domain" description="SigF-like NTF2-like" evidence="1">
    <location>
        <begin position="1"/>
        <end position="171"/>
    </location>
</feature>
<evidence type="ECO:0000313" key="3">
    <source>
        <dbReference type="Proteomes" id="UP000789405"/>
    </source>
</evidence>
<dbReference type="PANTHER" id="PTHR35393">
    <property type="entry name" value="CHROMOSOME 1, WHOLE GENOME SHOTGUN SEQUENCE"/>
    <property type="match status" value="1"/>
</dbReference>
<organism evidence="2 3">
    <name type="scientific">Dentiscutata erythropus</name>
    <dbReference type="NCBI Taxonomy" id="1348616"/>
    <lineage>
        <taxon>Eukaryota</taxon>
        <taxon>Fungi</taxon>
        <taxon>Fungi incertae sedis</taxon>
        <taxon>Mucoromycota</taxon>
        <taxon>Glomeromycotina</taxon>
        <taxon>Glomeromycetes</taxon>
        <taxon>Diversisporales</taxon>
        <taxon>Gigasporaceae</taxon>
        <taxon>Dentiscutata</taxon>
    </lineage>
</organism>
<dbReference type="Pfam" id="PF24840">
    <property type="entry name" value="NTF2_SigF"/>
    <property type="match status" value="1"/>
</dbReference>
<proteinExistence type="predicted"/>
<keyword evidence="3" id="KW-1185">Reference proteome</keyword>
<dbReference type="PANTHER" id="PTHR35393:SF1">
    <property type="entry name" value="SNOAL-LIKE DOMAIN-CONTAINING PROTEIN"/>
    <property type="match status" value="1"/>
</dbReference>
<dbReference type="EMBL" id="CAJVPY010005291">
    <property type="protein sequence ID" value="CAG8639827.1"/>
    <property type="molecule type" value="Genomic_DNA"/>
</dbReference>
<dbReference type="AlphaFoldDB" id="A0A9N9DLP6"/>
<evidence type="ECO:0000259" key="1">
    <source>
        <dbReference type="Pfam" id="PF24840"/>
    </source>
</evidence>
<accession>A0A9N9DLP6</accession>
<evidence type="ECO:0000313" key="2">
    <source>
        <dbReference type="EMBL" id="CAG8639827.1"/>
    </source>
</evidence>
<protein>
    <submittedName>
        <fullName evidence="2">2807_t:CDS:1</fullName>
    </submittedName>
</protein>
<reference evidence="2" key="1">
    <citation type="submission" date="2021-06" db="EMBL/GenBank/DDBJ databases">
        <authorList>
            <person name="Kallberg Y."/>
            <person name="Tangrot J."/>
            <person name="Rosling A."/>
        </authorList>
    </citation>
    <scope>NUCLEOTIDE SEQUENCE</scope>
    <source>
        <strain evidence="2">MA453B</strain>
    </source>
</reference>
<gene>
    <name evidence="2" type="ORF">DERYTH_LOCUS9594</name>
</gene>
<dbReference type="OrthoDB" id="2344312at2759"/>
<sequence length="172" mass="20065">MDDPVQDIPKIIDLILGSKNKGYNPQEVSEYYCVNLEAKNFLTYIPSGPSSRESFISLNRCYKGFIHSDRTTIHELFFNEKHNKVVIDATQYARRGLFFWIEQPIRVMVRLDLTYRSDGKYIIKRQEILCHPEELAGVFIPYLVPSLLVFQKLFFTTVCVIFGKGRELIGYK</sequence>
<comment type="caution">
    <text evidence="2">The sequence shown here is derived from an EMBL/GenBank/DDBJ whole genome shotgun (WGS) entry which is preliminary data.</text>
</comment>